<evidence type="ECO:0000259" key="1">
    <source>
        <dbReference type="Pfam" id="PF08244"/>
    </source>
</evidence>
<dbReference type="PANTHER" id="PTHR42800:SF1">
    <property type="entry name" value="EXOINULINASE INUD (AFU_ORTHOLOGUE AFUA_5G00480)"/>
    <property type="match status" value="1"/>
</dbReference>
<dbReference type="Proteomes" id="UP000187158">
    <property type="component" value="Unassembled WGS sequence"/>
</dbReference>
<proteinExistence type="predicted"/>
<evidence type="ECO:0000313" key="2">
    <source>
        <dbReference type="EMBL" id="OMC77223.1"/>
    </source>
</evidence>
<dbReference type="Pfam" id="PF08244">
    <property type="entry name" value="Glyco_hydro_32C"/>
    <property type="match status" value="1"/>
</dbReference>
<sequence>IEAEVEIPAGSQVSEFGFNVRVGGSQKTVVGYKPGEGRIFVDRSASGLTDFSSLFNTRHEAAMQTENKRVKLRILVDESSIEVFGNNGKVVFSDVIFPDPASRALSFYTKGGNVKVVSLKVNQLGSVWNQETGSATKIMMDTSDRELSKGQSDILLAMVENGTGNGAQPLKWNSSNKDVVELNVVDK</sequence>
<evidence type="ECO:0000313" key="3">
    <source>
        <dbReference type="Proteomes" id="UP000187158"/>
    </source>
</evidence>
<dbReference type="InterPro" id="IPR013320">
    <property type="entry name" value="ConA-like_dom_sf"/>
</dbReference>
<name>A0ABX3GB44_9BACL</name>
<comment type="caution">
    <text evidence="2">The sequence shown here is derived from an EMBL/GenBank/DDBJ whole genome shotgun (WGS) entry which is preliminary data.</text>
</comment>
<dbReference type="PANTHER" id="PTHR42800">
    <property type="entry name" value="EXOINULINASE INUD (AFU_ORTHOLOGUE AFUA_5G00480)"/>
    <property type="match status" value="1"/>
</dbReference>
<protein>
    <recommendedName>
        <fullName evidence="1">Glycosyl hydrolase family 32 C-terminal domain-containing protein</fullName>
    </recommendedName>
</protein>
<feature type="non-terminal residue" evidence="2">
    <location>
        <position position="1"/>
    </location>
</feature>
<dbReference type="InterPro" id="IPR013189">
    <property type="entry name" value="Glyco_hydro_32_C"/>
</dbReference>
<keyword evidence="3" id="KW-1185">Reference proteome</keyword>
<organism evidence="2 3">
    <name type="scientific">Paenibacillus odorifer</name>
    <dbReference type="NCBI Taxonomy" id="189426"/>
    <lineage>
        <taxon>Bacteria</taxon>
        <taxon>Bacillati</taxon>
        <taxon>Bacillota</taxon>
        <taxon>Bacilli</taxon>
        <taxon>Bacillales</taxon>
        <taxon>Paenibacillaceae</taxon>
        <taxon>Paenibacillus</taxon>
    </lineage>
</organism>
<gene>
    <name evidence="2" type="ORF">BSO21_35850</name>
</gene>
<dbReference type="SUPFAM" id="SSF49899">
    <property type="entry name" value="Concanavalin A-like lectins/glucanases"/>
    <property type="match status" value="1"/>
</dbReference>
<dbReference type="RefSeq" id="WP_179087705.1">
    <property type="nucleotide sequence ID" value="NZ_MPVP01000985.1"/>
</dbReference>
<feature type="non-terminal residue" evidence="2">
    <location>
        <position position="187"/>
    </location>
</feature>
<accession>A0ABX3GB44</accession>
<feature type="domain" description="Glycosyl hydrolase family 32 C-terminal" evidence="1">
    <location>
        <begin position="2"/>
        <end position="122"/>
    </location>
</feature>
<reference evidence="2 3" key="1">
    <citation type="submission" date="2016-11" db="EMBL/GenBank/DDBJ databases">
        <title>Paenibacillus species isolates.</title>
        <authorList>
            <person name="Beno S.M."/>
        </authorList>
    </citation>
    <scope>NUCLEOTIDE SEQUENCE [LARGE SCALE GENOMIC DNA]</scope>
    <source>
        <strain evidence="2 3">FSL H7-0433</strain>
    </source>
</reference>
<dbReference type="EMBL" id="MPVP01000985">
    <property type="protein sequence ID" value="OMC77223.1"/>
    <property type="molecule type" value="Genomic_DNA"/>
</dbReference>
<dbReference type="Gene3D" id="2.60.120.560">
    <property type="entry name" value="Exo-inulinase, domain 1"/>
    <property type="match status" value="1"/>
</dbReference>